<evidence type="ECO:0000259" key="8">
    <source>
        <dbReference type="PROSITE" id="PS50048"/>
    </source>
</evidence>
<keyword evidence="2" id="KW-0479">Metal-binding</keyword>
<evidence type="ECO:0000256" key="2">
    <source>
        <dbReference type="ARBA" id="ARBA00022723"/>
    </source>
</evidence>
<comment type="subcellular location">
    <subcellularLocation>
        <location evidence="1">Nucleus</location>
    </subcellularLocation>
</comment>
<feature type="compositionally biased region" description="Polar residues" evidence="7">
    <location>
        <begin position="60"/>
        <end position="69"/>
    </location>
</feature>
<evidence type="ECO:0000256" key="6">
    <source>
        <dbReference type="ARBA" id="ARBA00023242"/>
    </source>
</evidence>
<accession>A0A2I1CW22</accession>
<keyword evidence="5" id="KW-0804">Transcription</keyword>
<dbReference type="GO" id="GO:0009893">
    <property type="term" value="P:positive regulation of metabolic process"/>
    <property type="evidence" value="ECO:0007669"/>
    <property type="project" value="UniProtKB-ARBA"/>
</dbReference>
<name>A0A2I1CW22_ASPC2</name>
<dbReference type="AlphaFoldDB" id="A0A2I1CW22"/>
<feature type="region of interest" description="Disordered" evidence="7">
    <location>
        <begin position="60"/>
        <end position="83"/>
    </location>
</feature>
<dbReference type="SUPFAM" id="SSF57701">
    <property type="entry name" value="Zn2/Cys6 DNA-binding domain"/>
    <property type="match status" value="1"/>
</dbReference>
<dbReference type="Pfam" id="PF00172">
    <property type="entry name" value="Zn_clus"/>
    <property type="match status" value="1"/>
</dbReference>
<dbReference type="EMBL" id="MSFM01000011">
    <property type="protein sequence ID" value="PKY01821.1"/>
    <property type="molecule type" value="Genomic_DNA"/>
</dbReference>
<proteinExistence type="predicted"/>
<evidence type="ECO:0000256" key="4">
    <source>
        <dbReference type="ARBA" id="ARBA00023125"/>
    </source>
</evidence>
<dbReference type="Gene3D" id="4.10.240.10">
    <property type="entry name" value="Zn(2)-C6 fungal-type DNA-binding domain"/>
    <property type="match status" value="1"/>
</dbReference>
<dbReference type="PANTHER" id="PTHR47338:SF9">
    <property type="entry name" value="ZN(II)2CYS6 TRANSCRIPTION FACTOR (EUROFUNG)"/>
    <property type="match status" value="1"/>
</dbReference>
<reference evidence="9" key="1">
    <citation type="submission" date="2016-12" db="EMBL/GenBank/DDBJ databases">
        <title>The genomes of Aspergillus section Nigri reveals drivers in fungal speciation.</title>
        <authorList>
            <consortium name="DOE Joint Genome Institute"/>
            <person name="Vesth T.C."/>
            <person name="Nybo J."/>
            <person name="Theobald S."/>
            <person name="Brandl J."/>
            <person name="Frisvad J.C."/>
            <person name="Nielsen K.F."/>
            <person name="Lyhne E.K."/>
            <person name="Kogle M.E."/>
            <person name="Kuo A."/>
            <person name="Riley R."/>
            <person name="Clum A."/>
            <person name="Nolan M."/>
            <person name="Lipzen A."/>
            <person name="Salamov A."/>
            <person name="Henrissat B."/>
            <person name="Wiebenga A."/>
            <person name="De vries R.P."/>
            <person name="Grigoriev I.V."/>
            <person name="Mortensen U.H."/>
            <person name="Andersen M.R."/>
            <person name="Baker S.E."/>
        </authorList>
    </citation>
    <scope>NUCLEOTIDE SEQUENCE</scope>
    <source>
        <strain evidence="9">IBT 28561</strain>
    </source>
</reference>
<keyword evidence="4" id="KW-0238">DNA-binding</keyword>
<dbReference type="Proteomes" id="UP000234254">
    <property type="component" value="Unassembled WGS sequence"/>
</dbReference>
<dbReference type="InterPro" id="IPR050815">
    <property type="entry name" value="TF_fung"/>
</dbReference>
<evidence type="ECO:0000256" key="1">
    <source>
        <dbReference type="ARBA" id="ARBA00004123"/>
    </source>
</evidence>
<evidence type="ECO:0000256" key="3">
    <source>
        <dbReference type="ARBA" id="ARBA00023015"/>
    </source>
</evidence>
<dbReference type="RefSeq" id="XP_024690415.1">
    <property type="nucleotide sequence ID" value="XM_024837688.1"/>
</dbReference>
<comment type="caution">
    <text evidence="9">The sequence shown here is derived from an EMBL/GenBank/DDBJ whole genome shotgun (WGS) entry which is preliminary data.</text>
</comment>
<dbReference type="InterPro" id="IPR036864">
    <property type="entry name" value="Zn2-C6_fun-type_DNA-bd_sf"/>
</dbReference>
<dbReference type="GO" id="GO:0003677">
    <property type="term" value="F:DNA binding"/>
    <property type="evidence" value="ECO:0007669"/>
    <property type="project" value="UniProtKB-KW"/>
</dbReference>
<dbReference type="GO" id="GO:0000981">
    <property type="term" value="F:DNA-binding transcription factor activity, RNA polymerase II-specific"/>
    <property type="evidence" value="ECO:0007669"/>
    <property type="project" value="InterPro"/>
</dbReference>
<dbReference type="PANTHER" id="PTHR47338">
    <property type="entry name" value="ZN(II)2CYS6 TRANSCRIPTION FACTOR (EUROFUNG)-RELATED"/>
    <property type="match status" value="1"/>
</dbReference>
<keyword evidence="10" id="KW-1185">Reference proteome</keyword>
<feature type="domain" description="Zn(2)-C6 fungal-type" evidence="8">
    <location>
        <begin position="21"/>
        <end position="51"/>
    </location>
</feature>
<dbReference type="InterPro" id="IPR001138">
    <property type="entry name" value="Zn2Cys6_DnaBD"/>
</dbReference>
<protein>
    <recommendedName>
        <fullName evidence="8">Zn(2)-C6 fungal-type domain-containing protein</fullName>
    </recommendedName>
</protein>
<dbReference type="PROSITE" id="PS50048">
    <property type="entry name" value="ZN2_CY6_FUNGAL_2"/>
    <property type="match status" value="1"/>
</dbReference>
<keyword evidence="6" id="KW-0539">Nucleus</keyword>
<evidence type="ECO:0000256" key="7">
    <source>
        <dbReference type="SAM" id="MobiDB-lite"/>
    </source>
</evidence>
<dbReference type="GO" id="GO:0008270">
    <property type="term" value="F:zinc ion binding"/>
    <property type="evidence" value="ECO:0007669"/>
    <property type="project" value="InterPro"/>
</dbReference>
<dbReference type="SMART" id="SM00066">
    <property type="entry name" value="GAL4"/>
    <property type="match status" value="1"/>
</dbReference>
<dbReference type="GeneID" id="36545212"/>
<keyword evidence="3" id="KW-0805">Transcription regulation</keyword>
<dbReference type="CDD" id="cd00067">
    <property type="entry name" value="GAL4"/>
    <property type="match status" value="1"/>
</dbReference>
<evidence type="ECO:0000256" key="5">
    <source>
        <dbReference type="ARBA" id="ARBA00023163"/>
    </source>
</evidence>
<dbReference type="OrthoDB" id="4483697at2759"/>
<organism evidence="9 10">
    <name type="scientific">Aspergillus campestris (strain IBT 28561)</name>
    <dbReference type="NCBI Taxonomy" id="1392248"/>
    <lineage>
        <taxon>Eukaryota</taxon>
        <taxon>Fungi</taxon>
        <taxon>Dikarya</taxon>
        <taxon>Ascomycota</taxon>
        <taxon>Pezizomycotina</taxon>
        <taxon>Eurotiomycetes</taxon>
        <taxon>Eurotiomycetidae</taxon>
        <taxon>Eurotiales</taxon>
        <taxon>Aspergillaceae</taxon>
        <taxon>Aspergillus</taxon>
        <taxon>Aspergillus subgen. Circumdati</taxon>
    </lineage>
</organism>
<gene>
    <name evidence="9" type="ORF">P168DRAFT_292879</name>
</gene>
<evidence type="ECO:0000313" key="9">
    <source>
        <dbReference type="EMBL" id="PKY01821.1"/>
    </source>
</evidence>
<evidence type="ECO:0000313" key="10">
    <source>
        <dbReference type="Proteomes" id="UP000234254"/>
    </source>
</evidence>
<dbReference type="PROSITE" id="PS00463">
    <property type="entry name" value="ZN2_CY6_FUNGAL_1"/>
    <property type="match status" value="1"/>
</dbReference>
<dbReference type="GO" id="GO:0005634">
    <property type="term" value="C:nucleus"/>
    <property type="evidence" value="ECO:0007669"/>
    <property type="project" value="UniProtKB-SubCell"/>
</dbReference>
<sequence>MSAANDNYTIHKVSLKRTRQACGPCRRKKARCPGEKPTCSLCQRLGQNCSYGLQALNRVGTRSSTSHGPTRSEARDADCPSSHRIQRIEDRLEEMTHLLQYLLHHTVGD</sequence>
<dbReference type="VEuPathDB" id="FungiDB:P168DRAFT_292879"/>